<feature type="region of interest" description="Disordered" evidence="1">
    <location>
        <begin position="221"/>
        <end position="323"/>
    </location>
</feature>
<reference evidence="3" key="1">
    <citation type="journal article" date="2021" name="PeerJ">
        <title>Extensive microbial diversity within the chicken gut microbiome revealed by metagenomics and culture.</title>
        <authorList>
            <person name="Gilroy R."/>
            <person name="Ravi A."/>
            <person name="Getino M."/>
            <person name="Pursley I."/>
            <person name="Horton D.L."/>
            <person name="Alikhan N.F."/>
            <person name="Baker D."/>
            <person name="Gharbi K."/>
            <person name="Hall N."/>
            <person name="Watson M."/>
            <person name="Adriaenssens E.M."/>
            <person name="Foster-Nyarko E."/>
            <person name="Jarju S."/>
            <person name="Secka A."/>
            <person name="Antonio M."/>
            <person name="Oren A."/>
            <person name="Chaudhuri R.R."/>
            <person name="La Ragione R."/>
            <person name="Hildebrand F."/>
            <person name="Pallen M.J."/>
        </authorList>
    </citation>
    <scope>NUCLEOTIDE SEQUENCE</scope>
    <source>
        <strain evidence="3">CHK179-28034</strain>
    </source>
</reference>
<gene>
    <name evidence="3" type="ORF">H9968_04255</name>
</gene>
<protein>
    <submittedName>
        <fullName evidence="3">Uncharacterized protein</fullName>
    </submittedName>
</protein>
<dbReference type="AlphaFoldDB" id="A0A9D2J7A7"/>
<dbReference type="EMBL" id="DXBR01000042">
    <property type="protein sequence ID" value="HIZ39128.1"/>
    <property type="molecule type" value="Genomic_DNA"/>
</dbReference>
<keyword evidence="2" id="KW-1133">Transmembrane helix</keyword>
<name>A0A9D2J7A7_9FIRM</name>
<proteinExistence type="predicted"/>
<evidence type="ECO:0000256" key="2">
    <source>
        <dbReference type="SAM" id="Phobius"/>
    </source>
</evidence>
<reference evidence="3" key="2">
    <citation type="submission" date="2021-04" db="EMBL/GenBank/DDBJ databases">
        <authorList>
            <person name="Gilroy R."/>
        </authorList>
    </citation>
    <scope>NUCLEOTIDE SEQUENCE</scope>
    <source>
        <strain evidence="3">CHK179-28034</strain>
    </source>
</reference>
<feature type="compositionally biased region" description="Basic and acidic residues" evidence="1">
    <location>
        <begin position="313"/>
        <end position="323"/>
    </location>
</feature>
<feature type="compositionally biased region" description="Low complexity" evidence="1">
    <location>
        <begin position="293"/>
        <end position="304"/>
    </location>
</feature>
<keyword evidence="2" id="KW-0472">Membrane</keyword>
<evidence type="ECO:0000313" key="3">
    <source>
        <dbReference type="EMBL" id="HIZ39128.1"/>
    </source>
</evidence>
<dbReference type="Proteomes" id="UP000824049">
    <property type="component" value="Unassembled WGS sequence"/>
</dbReference>
<feature type="compositionally biased region" description="Basic and acidic residues" evidence="1">
    <location>
        <begin position="221"/>
        <end position="231"/>
    </location>
</feature>
<organism evidence="3 4">
    <name type="scientific">Candidatus Anaerobutyricum stercoris</name>
    <dbReference type="NCBI Taxonomy" id="2838457"/>
    <lineage>
        <taxon>Bacteria</taxon>
        <taxon>Bacillati</taxon>
        <taxon>Bacillota</taxon>
        <taxon>Clostridia</taxon>
        <taxon>Lachnospirales</taxon>
        <taxon>Lachnospiraceae</taxon>
        <taxon>Anaerobutyricum</taxon>
    </lineage>
</organism>
<feature type="compositionally biased region" description="Basic and acidic residues" evidence="1">
    <location>
        <begin position="250"/>
        <end position="292"/>
    </location>
</feature>
<evidence type="ECO:0000313" key="4">
    <source>
        <dbReference type="Proteomes" id="UP000824049"/>
    </source>
</evidence>
<feature type="transmembrane region" description="Helical" evidence="2">
    <location>
        <begin position="21"/>
        <end position="41"/>
    </location>
</feature>
<accession>A0A9D2J7A7</accession>
<sequence length="323" mass="35506">MKRVKRTRKSGLFQSPLFSMAISLLLVAATVGFVFGFGAFLDNQTYTGPEVVSGLESTEEQKKSPEYLKMDSRFKACYVMICEVPPLGLWANPVPGEKTDASKMLVSGQIVHAKQRGSYKGQTYYKLDDGTYLSADITHAQPLISYTEMEGYLAITYISSSGVRLRKWADFDADNVAGAVYVGDKIQVKAKVQTEKGDSAFITTDGLYITADPQYFNDYSSVREKSTESGKKNKNSASTSEYSTKNGTTETDKTGETGRTTEADKTDETGRTTETDETDASERTTASDRTDDYGTTGSGDTTGTQNRNTGKWDFSDRELNSQE</sequence>
<evidence type="ECO:0000256" key="1">
    <source>
        <dbReference type="SAM" id="MobiDB-lite"/>
    </source>
</evidence>
<comment type="caution">
    <text evidence="3">The sequence shown here is derived from an EMBL/GenBank/DDBJ whole genome shotgun (WGS) entry which is preliminary data.</text>
</comment>
<keyword evidence="2" id="KW-0812">Transmembrane</keyword>